<keyword evidence="2 4" id="KW-0378">Hydrolase</keyword>
<dbReference type="Gene3D" id="3.20.20.80">
    <property type="entry name" value="Glycosidases"/>
    <property type="match status" value="1"/>
</dbReference>
<evidence type="ECO:0000313" key="6">
    <source>
        <dbReference type="EMBL" id="CAA7049750.1"/>
    </source>
</evidence>
<dbReference type="SUPFAM" id="SSF50370">
    <property type="entry name" value="Ricin B-like lectins"/>
    <property type="match status" value="1"/>
</dbReference>
<dbReference type="GO" id="GO:0004553">
    <property type="term" value="F:hydrolase activity, hydrolyzing O-glycosyl compounds"/>
    <property type="evidence" value="ECO:0007669"/>
    <property type="project" value="InterPro"/>
</dbReference>
<dbReference type="SUPFAM" id="SSF51445">
    <property type="entry name" value="(Trans)glycosidases"/>
    <property type="match status" value="1"/>
</dbReference>
<dbReference type="SMART" id="SM00458">
    <property type="entry name" value="RICIN"/>
    <property type="match status" value="1"/>
</dbReference>
<protein>
    <recommendedName>
        <fullName evidence="5">Ricin B lectin domain-containing protein</fullName>
    </recommendedName>
</protein>
<dbReference type="AlphaFoldDB" id="A0A6D2K9I3"/>
<evidence type="ECO:0000259" key="5">
    <source>
        <dbReference type="SMART" id="SM00458"/>
    </source>
</evidence>
<dbReference type="EMBL" id="CACVBM020001429">
    <property type="protein sequence ID" value="CAA7049750.1"/>
    <property type="molecule type" value="Genomic_DNA"/>
</dbReference>
<keyword evidence="3 4" id="KW-0326">Glycosidase</keyword>
<dbReference type="OrthoDB" id="442731at2759"/>
<dbReference type="InterPro" id="IPR035992">
    <property type="entry name" value="Ricin_B-like_lectins"/>
</dbReference>
<dbReference type="GO" id="GO:0000272">
    <property type="term" value="P:polysaccharide catabolic process"/>
    <property type="evidence" value="ECO:0007669"/>
    <property type="project" value="InterPro"/>
</dbReference>
<keyword evidence="7" id="KW-1185">Reference proteome</keyword>
<reference evidence="6" key="1">
    <citation type="submission" date="2020-01" db="EMBL/GenBank/DDBJ databases">
        <authorList>
            <person name="Mishra B."/>
        </authorList>
    </citation>
    <scope>NUCLEOTIDE SEQUENCE [LARGE SCALE GENOMIC DNA]</scope>
</reference>
<dbReference type="PROSITE" id="PS50231">
    <property type="entry name" value="RICIN_B_LECTIN"/>
    <property type="match status" value="1"/>
</dbReference>
<gene>
    <name evidence="6" type="ORF">MERR_LOCUS36985</name>
</gene>
<sequence>MAYPLSTNSRWIIDEKGQRVKLVCANWPAHLQPVVAEGLSKQPVDAVANKILAMGFNCVRLTWPLDLATNETLANNVTVRQSFQSLGLTDDISGFQTKNPSMIDLPLIEAFKTLVATLGRKNVMVILDNHLTKPGWCCGYDDGNGFFGDTFFDPATWIAGLTKMATTFKGVSNVVGMSLRNELRGSKQNIDVWFKYMQQGAEAVHRANPNVLLILSGFNYDTDLSFVRSRPVTLTFTRKLVFELHRYSFTNTNTWSSKNPNDACGETLKSIDDGGGFILRDFPVFLSEFGIDLRGKNANDDKYIGCILGWAAENDVDWSIWALSGSYYLREGVVGMIEYYGVLDSDWISVRNSGFMQRLSLIQSTLQGPGPQPKVYNLVFHPLTGLCMLQTSKDPTKVTLGLCNESQPWSYTLDNTLKLKDKSLCLENTGPNAPVRLSEMSCSSPNLSKWQTISASNMLLAAKSTNNSLCLDVDVDNNLVASNCKCVKGEDSSCMAMSQWFKIVKVTK</sequence>
<dbReference type="Proteomes" id="UP000467841">
    <property type="component" value="Unassembled WGS sequence"/>
</dbReference>
<dbReference type="Gene3D" id="2.80.10.50">
    <property type="match status" value="1"/>
</dbReference>
<dbReference type="InterPro" id="IPR001547">
    <property type="entry name" value="Glyco_hydro_5"/>
</dbReference>
<dbReference type="Pfam" id="PF00150">
    <property type="entry name" value="Cellulase"/>
    <property type="match status" value="1"/>
</dbReference>
<dbReference type="PANTHER" id="PTHR31263">
    <property type="entry name" value="CELLULASE FAMILY PROTEIN (AFU_ORTHOLOGUE AFUA_5G14560)"/>
    <property type="match status" value="1"/>
</dbReference>
<evidence type="ECO:0000256" key="4">
    <source>
        <dbReference type="RuleBase" id="RU361153"/>
    </source>
</evidence>
<dbReference type="PANTHER" id="PTHR31263:SF63">
    <property type="entry name" value="CELLULASE (GLYCOSYL HYDROLASE FAMILY 5) PROTEIN"/>
    <property type="match status" value="1"/>
</dbReference>
<evidence type="ECO:0000313" key="7">
    <source>
        <dbReference type="Proteomes" id="UP000467841"/>
    </source>
</evidence>
<evidence type="ECO:0000256" key="2">
    <source>
        <dbReference type="ARBA" id="ARBA00022801"/>
    </source>
</evidence>
<dbReference type="Pfam" id="PF00652">
    <property type="entry name" value="Ricin_B_lectin"/>
    <property type="match status" value="1"/>
</dbReference>
<evidence type="ECO:0000256" key="1">
    <source>
        <dbReference type="ARBA" id="ARBA00005641"/>
    </source>
</evidence>
<proteinExistence type="inferred from homology"/>
<accession>A0A6D2K9I3</accession>
<name>A0A6D2K9I3_9BRAS</name>
<comment type="similarity">
    <text evidence="1 4">Belongs to the glycosyl hydrolase 5 (cellulase A) family.</text>
</comment>
<dbReference type="InterPro" id="IPR000772">
    <property type="entry name" value="Ricin_B_lectin"/>
</dbReference>
<comment type="caution">
    <text evidence="6">The sequence shown here is derived from an EMBL/GenBank/DDBJ whole genome shotgun (WGS) entry which is preliminary data.</text>
</comment>
<evidence type="ECO:0000256" key="3">
    <source>
        <dbReference type="ARBA" id="ARBA00023295"/>
    </source>
</evidence>
<feature type="domain" description="Ricin B lectin" evidence="5">
    <location>
        <begin position="374"/>
        <end position="504"/>
    </location>
</feature>
<organism evidence="6 7">
    <name type="scientific">Microthlaspi erraticum</name>
    <dbReference type="NCBI Taxonomy" id="1685480"/>
    <lineage>
        <taxon>Eukaryota</taxon>
        <taxon>Viridiplantae</taxon>
        <taxon>Streptophyta</taxon>
        <taxon>Embryophyta</taxon>
        <taxon>Tracheophyta</taxon>
        <taxon>Spermatophyta</taxon>
        <taxon>Magnoliopsida</taxon>
        <taxon>eudicotyledons</taxon>
        <taxon>Gunneridae</taxon>
        <taxon>Pentapetalae</taxon>
        <taxon>rosids</taxon>
        <taxon>malvids</taxon>
        <taxon>Brassicales</taxon>
        <taxon>Brassicaceae</taxon>
        <taxon>Coluteocarpeae</taxon>
        <taxon>Microthlaspi</taxon>
    </lineage>
</organism>
<dbReference type="InterPro" id="IPR017853">
    <property type="entry name" value="GH"/>
</dbReference>